<evidence type="ECO:0000256" key="1">
    <source>
        <dbReference type="SAM" id="MobiDB-lite"/>
    </source>
</evidence>
<dbReference type="WBParaSite" id="TMUE_1000004668.1">
    <property type="protein sequence ID" value="TMUE_1000004668.1"/>
    <property type="gene ID" value="WBGene00302536"/>
</dbReference>
<protein>
    <submittedName>
        <fullName evidence="5 6">LysM domain-containing protein</fullName>
    </submittedName>
</protein>
<evidence type="ECO:0000256" key="2">
    <source>
        <dbReference type="SAM" id="Phobius"/>
    </source>
</evidence>
<evidence type="ECO:0000313" key="6">
    <source>
        <dbReference type="WBParaSite" id="TMUE_1000004668.2"/>
    </source>
</evidence>
<dbReference type="STRING" id="70415.A0A5S6QBU2"/>
<reference evidence="5" key="3">
    <citation type="submission" date="2019-12" db="UniProtKB">
        <authorList>
            <consortium name="WormBaseParasite"/>
        </authorList>
    </citation>
    <scope>IDENTIFICATION</scope>
</reference>
<dbReference type="PROSITE" id="PS51782">
    <property type="entry name" value="LYSM"/>
    <property type="match status" value="1"/>
</dbReference>
<dbReference type="InterPro" id="IPR036779">
    <property type="entry name" value="LysM_dom_sf"/>
</dbReference>
<dbReference type="CDD" id="cd00118">
    <property type="entry name" value="LysM"/>
    <property type="match status" value="1"/>
</dbReference>
<dbReference type="PANTHER" id="PTHR20932:SF8">
    <property type="entry name" value="LD22649P"/>
    <property type="match status" value="1"/>
</dbReference>
<proteinExistence type="predicted"/>
<feature type="domain" description="LysM" evidence="3">
    <location>
        <begin position="57"/>
        <end position="101"/>
    </location>
</feature>
<dbReference type="Pfam" id="PF01476">
    <property type="entry name" value="LysM"/>
    <property type="match status" value="1"/>
</dbReference>
<keyword evidence="2" id="KW-1133">Transmembrane helix</keyword>
<dbReference type="Proteomes" id="UP000046395">
    <property type="component" value="Unassembled WGS sequence"/>
</dbReference>
<dbReference type="WBParaSite" id="TMUE_1000004668.2">
    <property type="protein sequence ID" value="TMUE_1000004668.2"/>
    <property type="gene ID" value="WBGene00302536"/>
</dbReference>
<dbReference type="SUPFAM" id="SSF54106">
    <property type="entry name" value="LysM domain"/>
    <property type="match status" value="1"/>
</dbReference>
<keyword evidence="2" id="KW-0812">Transmembrane</keyword>
<dbReference type="InterPro" id="IPR018392">
    <property type="entry name" value="LysM"/>
</dbReference>
<dbReference type="PANTHER" id="PTHR20932">
    <property type="entry name" value="LYSM AND PUTATIVE PEPTIDOGLYCAN-BINDING DOMAIN-CONTAINING PROTEIN"/>
    <property type="match status" value="1"/>
</dbReference>
<evidence type="ECO:0000313" key="4">
    <source>
        <dbReference type="Proteomes" id="UP000046395"/>
    </source>
</evidence>
<dbReference type="SMART" id="SM00257">
    <property type="entry name" value="LysM"/>
    <property type="match status" value="1"/>
</dbReference>
<dbReference type="InterPro" id="IPR045030">
    <property type="entry name" value="LYSM1-4"/>
</dbReference>
<dbReference type="Gene3D" id="3.10.350.10">
    <property type="entry name" value="LysM domain"/>
    <property type="match status" value="1"/>
</dbReference>
<organism evidence="4 5">
    <name type="scientific">Trichuris muris</name>
    <name type="common">Mouse whipworm</name>
    <dbReference type="NCBI Taxonomy" id="70415"/>
    <lineage>
        <taxon>Eukaryota</taxon>
        <taxon>Metazoa</taxon>
        <taxon>Ecdysozoa</taxon>
        <taxon>Nematoda</taxon>
        <taxon>Enoplea</taxon>
        <taxon>Dorylaimia</taxon>
        <taxon>Trichinellida</taxon>
        <taxon>Trichuridae</taxon>
        <taxon>Trichuris</taxon>
    </lineage>
</organism>
<feature type="transmembrane region" description="Helical" evidence="2">
    <location>
        <begin position="221"/>
        <end position="242"/>
    </location>
</feature>
<keyword evidence="2" id="KW-0472">Membrane</keyword>
<name>A0A5S6QBU2_TRIMR</name>
<evidence type="ECO:0000259" key="3">
    <source>
        <dbReference type="PROSITE" id="PS51782"/>
    </source>
</evidence>
<feature type="region of interest" description="Disordered" evidence="1">
    <location>
        <begin position="1"/>
        <end position="27"/>
    </location>
</feature>
<sequence>MRSTEKVPLLDGNSHDPLNDLTGNSLPLQLRSRNSGRLFGAEPASNSNVAVDEKTYAWYSLSPDDTLQKVALKFSLTVNELKRINGLVSDQDFFALKALRIPDNRLQHLTTELRLKTDIAPSCEAKPSGKDSPVVDPFSVDDGIAPSNHLVDFKQSEPPAASGQRVIANLFCEVDKNLEKAKILHDQMQWQNDAPDEGGAQLHLYNDIDKQRRIGWFRQNICHFTVVLLLVIAFVVLPILWFCTKLLS</sequence>
<reference evidence="4" key="2">
    <citation type="submission" date="2014-03" db="EMBL/GenBank/DDBJ databases">
        <title>The whipworm genome and dual-species transcriptomics of an intimate host-pathogen interaction.</title>
        <authorList>
            <person name="Foth B.J."/>
            <person name="Tsai I.J."/>
            <person name="Reid A.J."/>
            <person name="Bancroft A.J."/>
            <person name="Nichol S."/>
            <person name="Tracey A."/>
            <person name="Holroyd N."/>
            <person name="Cotton J.A."/>
            <person name="Stanley E.J."/>
            <person name="Zarowiecki M."/>
            <person name="Liu J.Z."/>
            <person name="Huckvale T."/>
            <person name="Cooper P.J."/>
            <person name="Grencis R.K."/>
            <person name="Berriman M."/>
        </authorList>
    </citation>
    <scope>NUCLEOTIDE SEQUENCE [LARGE SCALE GENOMIC DNA]</scope>
    <source>
        <strain evidence="4">Edinburgh</strain>
    </source>
</reference>
<dbReference type="AlphaFoldDB" id="A0A5S6QBU2"/>
<reference evidence="4" key="1">
    <citation type="submission" date="2013-11" db="EMBL/GenBank/DDBJ databases">
        <authorList>
            <person name="Aslett M."/>
        </authorList>
    </citation>
    <scope>NUCLEOTIDE SEQUENCE [LARGE SCALE GENOMIC DNA]</scope>
    <source>
        <strain evidence="4">Edinburgh</strain>
    </source>
</reference>
<accession>A0A5S6QBU2</accession>
<evidence type="ECO:0000313" key="5">
    <source>
        <dbReference type="WBParaSite" id="TMUE_1000004668.1"/>
    </source>
</evidence>
<keyword evidence="4" id="KW-1185">Reference proteome</keyword>